<reference evidence="2" key="1">
    <citation type="journal article" date="2019" name="Int. J. Syst. Evol. Microbiol.">
        <title>The Global Catalogue of Microorganisms (GCM) 10K type strain sequencing project: providing services to taxonomists for standard genome sequencing and annotation.</title>
        <authorList>
            <consortium name="The Broad Institute Genomics Platform"/>
            <consortium name="The Broad Institute Genome Sequencing Center for Infectious Disease"/>
            <person name="Wu L."/>
            <person name="Ma J."/>
        </authorList>
    </citation>
    <scope>NUCLEOTIDE SEQUENCE [LARGE SCALE GENOMIC DNA]</scope>
    <source>
        <strain evidence="2">CGMCC 1.15475</strain>
    </source>
</reference>
<proteinExistence type="predicted"/>
<dbReference type="Proteomes" id="UP001597273">
    <property type="component" value="Unassembled WGS sequence"/>
</dbReference>
<protein>
    <submittedName>
        <fullName evidence="1">Uncharacterized protein</fullName>
    </submittedName>
</protein>
<name>A0ABW4QHC7_9BACL</name>
<keyword evidence="2" id="KW-1185">Reference proteome</keyword>
<sequence length="77" mass="8693">MNSSKKEASPIAETRKYRVVYHLGQGVEAAQIVEAGSHKEASTILDKEGLKEFLGENETYYQFKLEEVKMISVQEAE</sequence>
<organism evidence="1 2">
    <name type="scientific">Planococcus chinensis</name>
    <dbReference type="NCBI Taxonomy" id="272917"/>
    <lineage>
        <taxon>Bacteria</taxon>
        <taxon>Bacillati</taxon>
        <taxon>Bacillota</taxon>
        <taxon>Bacilli</taxon>
        <taxon>Bacillales</taxon>
        <taxon>Caryophanaceae</taxon>
        <taxon>Planococcus</taxon>
    </lineage>
</organism>
<evidence type="ECO:0000313" key="2">
    <source>
        <dbReference type="Proteomes" id="UP001597273"/>
    </source>
</evidence>
<dbReference type="EMBL" id="JBHUFW010000005">
    <property type="protein sequence ID" value="MFD1862976.1"/>
    <property type="molecule type" value="Genomic_DNA"/>
</dbReference>
<evidence type="ECO:0000313" key="1">
    <source>
        <dbReference type="EMBL" id="MFD1862976.1"/>
    </source>
</evidence>
<dbReference type="RefSeq" id="WP_204891881.1">
    <property type="nucleotide sequence ID" value="NZ_JBHUFW010000005.1"/>
</dbReference>
<accession>A0ABW4QHC7</accession>
<comment type="caution">
    <text evidence="1">The sequence shown here is derived from an EMBL/GenBank/DDBJ whole genome shotgun (WGS) entry which is preliminary data.</text>
</comment>
<gene>
    <name evidence="1" type="ORF">ACFSDB_08525</name>
</gene>